<dbReference type="Pfam" id="PF04321">
    <property type="entry name" value="RmlD_sub_bind"/>
    <property type="match status" value="1"/>
</dbReference>
<dbReference type="InterPro" id="IPR029903">
    <property type="entry name" value="RmlD-like-bd"/>
</dbReference>
<dbReference type="EC" id="1.1.1.133" evidence="2"/>
<proteinExistence type="predicted"/>
<dbReference type="SUPFAM" id="SSF51735">
    <property type="entry name" value="NAD(P)-binding Rossmann-fold domains"/>
    <property type="match status" value="1"/>
</dbReference>
<sequence>MKTKILITGGSGFLGSRLAYYLKDRYSLLLPTHSELNVSHEETVRSYLEEHRPEVVIHCAALSNTWYCEQHPEESHQVNVQGTVRMAKACKRIGAKFLFMSSDQVYNGTPMLGALQEGVELLPVNVYGRHKLEAEQRAQWNLTESVGLRLTWMYDRPDSQLKLNSNLLVNLKKAANEGNTLHAATHEYRGVTYVWEVVRNIEQAISLPGGIYNFGSGNALNSYELFLKAAQLMDLSEPQKWILPDEERFADQPRNLTMDGTVLSAHHIVFNDSLTGIKEALIHPFRTH</sequence>
<comment type="caution">
    <text evidence="2">The sequence shown here is derived from an EMBL/GenBank/DDBJ whole genome shotgun (WGS) entry which is preliminary data.</text>
</comment>
<reference evidence="2" key="1">
    <citation type="journal article" date="2012" name="PLoS ONE">
        <title>Gene sets for utilization of primary and secondary nutrition supplies in the distal gut of endangered iberian lynx.</title>
        <authorList>
            <person name="Alcaide M."/>
            <person name="Messina E."/>
            <person name="Richter M."/>
            <person name="Bargiela R."/>
            <person name="Peplies J."/>
            <person name="Huws S.A."/>
            <person name="Newbold C.J."/>
            <person name="Golyshin P.N."/>
            <person name="Simon M.A."/>
            <person name="Lopez G."/>
            <person name="Yakimov M.M."/>
            <person name="Ferrer M."/>
        </authorList>
    </citation>
    <scope>NUCLEOTIDE SEQUENCE</scope>
</reference>
<feature type="domain" description="RmlD-like substrate binding" evidence="1">
    <location>
        <begin position="4"/>
        <end position="264"/>
    </location>
</feature>
<dbReference type="GO" id="GO:0008831">
    <property type="term" value="F:dTDP-4-dehydrorhamnose reductase activity"/>
    <property type="evidence" value="ECO:0007669"/>
    <property type="project" value="UniProtKB-EC"/>
</dbReference>
<name>J9GKG8_9ZZZZ</name>
<keyword evidence="2" id="KW-0560">Oxidoreductase</keyword>
<evidence type="ECO:0000313" key="2">
    <source>
        <dbReference type="EMBL" id="EJX08297.1"/>
    </source>
</evidence>
<dbReference type="PANTHER" id="PTHR43242:SF1">
    <property type="entry name" value="NAD(P)-BINDING ROSSMANN-FOLD SUPERFAMILY PROTEIN"/>
    <property type="match status" value="1"/>
</dbReference>
<dbReference type="Gene3D" id="3.40.50.720">
    <property type="entry name" value="NAD(P)-binding Rossmann-like Domain"/>
    <property type="match status" value="1"/>
</dbReference>
<dbReference type="AlphaFoldDB" id="J9GKG8"/>
<dbReference type="PANTHER" id="PTHR43242">
    <property type="entry name" value="NAD(P)-BINDING ROSSMANN-FOLD SUPERFAMILY PROTEIN"/>
    <property type="match status" value="1"/>
</dbReference>
<protein>
    <submittedName>
        <fullName evidence="2">dTDP-4-dehydrorhamnose reductase</fullName>
        <ecNumber evidence="2">1.1.1.133</ecNumber>
    </submittedName>
</protein>
<gene>
    <name evidence="2" type="ORF">EVA_03592</name>
</gene>
<dbReference type="EMBL" id="AMCI01000659">
    <property type="protein sequence ID" value="EJX08297.1"/>
    <property type="molecule type" value="Genomic_DNA"/>
</dbReference>
<accession>J9GKG8</accession>
<organism evidence="2">
    <name type="scientific">gut metagenome</name>
    <dbReference type="NCBI Taxonomy" id="749906"/>
    <lineage>
        <taxon>unclassified sequences</taxon>
        <taxon>metagenomes</taxon>
        <taxon>organismal metagenomes</taxon>
    </lineage>
</organism>
<dbReference type="InterPro" id="IPR036291">
    <property type="entry name" value="NAD(P)-bd_dom_sf"/>
</dbReference>
<evidence type="ECO:0000259" key="1">
    <source>
        <dbReference type="Pfam" id="PF04321"/>
    </source>
</evidence>